<dbReference type="PROSITE" id="PS51257">
    <property type="entry name" value="PROKAR_LIPOPROTEIN"/>
    <property type="match status" value="1"/>
</dbReference>
<dbReference type="Pfam" id="PF00188">
    <property type="entry name" value="CAP"/>
    <property type="match status" value="1"/>
</dbReference>
<proteinExistence type="predicted"/>
<keyword evidence="4" id="KW-1185">Reference proteome</keyword>
<dbReference type="RefSeq" id="WP_092861829.1">
    <property type="nucleotide sequence ID" value="NZ_FOQH01000008.1"/>
</dbReference>
<evidence type="ECO:0000313" key="3">
    <source>
        <dbReference type="EMBL" id="SFI63513.1"/>
    </source>
</evidence>
<dbReference type="InterPro" id="IPR014044">
    <property type="entry name" value="CAP_dom"/>
</dbReference>
<name>A0A1I3JTI2_9RHOB</name>
<dbReference type="Proteomes" id="UP000199377">
    <property type="component" value="Unassembled WGS sequence"/>
</dbReference>
<dbReference type="CDD" id="cd05379">
    <property type="entry name" value="CAP_bacterial"/>
    <property type="match status" value="1"/>
</dbReference>
<dbReference type="PANTHER" id="PTHR31157">
    <property type="entry name" value="SCP DOMAIN-CONTAINING PROTEIN"/>
    <property type="match status" value="1"/>
</dbReference>
<accession>A0A1I3JTI2</accession>
<dbReference type="SUPFAM" id="SSF55797">
    <property type="entry name" value="PR-1-like"/>
    <property type="match status" value="1"/>
</dbReference>
<dbReference type="PANTHER" id="PTHR31157:SF1">
    <property type="entry name" value="SCP DOMAIN-CONTAINING PROTEIN"/>
    <property type="match status" value="1"/>
</dbReference>
<dbReference type="InterPro" id="IPR035940">
    <property type="entry name" value="CAP_sf"/>
</dbReference>
<evidence type="ECO:0000313" key="4">
    <source>
        <dbReference type="Proteomes" id="UP000199377"/>
    </source>
</evidence>
<evidence type="ECO:0000256" key="1">
    <source>
        <dbReference type="SAM" id="SignalP"/>
    </source>
</evidence>
<feature type="domain" description="SCP" evidence="2">
    <location>
        <begin position="39"/>
        <end position="144"/>
    </location>
</feature>
<keyword evidence="1" id="KW-0732">Signal</keyword>
<dbReference type="OrthoDB" id="9811255at2"/>
<organism evidence="3 4">
    <name type="scientific">Albimonas pacifica</name>
    <dbReference type="NCBI Taxonomy" id="1114924"/>
    <lineage>
        <taxon>Bacteria</taxon>
        <taxon>Pseudomonadati</taxon>
        <taxon>Pseudomonadota</taxon>
        <taxon>Alphaproteobacteria</taxon>
        <taxon>Rhodobacterales</taxon>
        <taxon>Paracoccaceae</taxon>
        <taxon>Albimonas</taxon>
    </lineage>
</organism>
<gene>
    <name evidence="3" type="ORF">SAMN05216258_108148</name>
</gene>
<dbReference type="Gene3D" id="3.40.33.10">
    <property type="entry name" value="CAP"/>
    <property type="match status" value="1"/>
</dbReference>
<feature type="signal peptide" evidence="1">
    <location>
        <begin position="1"/>
        <end position="19"/>
    </location>
</feature>
<dbReference type="STRING" id="1114924.SAMN05216258_108148"/>
<sequence length="154" mass="15186">MRAAALAMAAALAASGAAACPRDAEARAAFRETFSTLLSDWRAARGLAPLRVDPGAQAAAQAWAERLAAQGRLAHRGPDGAGVGERLSAAGVGWRTAAENLAAGPIADAAALLALWEESPGHRANLASAEVSRAGLGLACGGDGLTAALALAGP</sequence>
<evidence type="ECO:0000259" key="2">
    <source>
        <dbReference type="Pfam" id="PF00188"/>
    </source>
</evidence>
<protein>
    <submittedName>
        <fullName evidence="3">Cysteine-rich secretory protein family protein</fullName>
    </submittedName>
</protein>
<reference evidence="3 4" key="1">
    <citation type="submission" date="2016-10" db="EMBL/GenBank/DDBJ databases">
        <authorList>
            <person name="de Groot N.N."/>
        </authorList>
    </citation>
    <scope>NUCLEOTIDE SEQUENCE [LARGE SCALE GENOMIC DNA]</scope>
    <source>
        <strain evidence="3 4">CGMCC 1.11030</strain>
    </source>
</reference>
<feature type="chain" id="PRO_5011487310" evidence="1">
    <location>
        <begin position="20"/>
        <end position="154"/>
    </location>
</feature>
<dbReference type="AlphaFoldDB" id="A0A1I3JTI2"/>
<dbReference type="EMBL" id="FOQH01000008">
    <property type="protein sequence ID" value="SFI63513.1"/>
    <property type="molecule type" value="Genomic_DNA"/>
</dbReference>